<keyword evidence="4" id="KW-1185">Reference proteome</keyword>
<feature type="domain" description="GGDEF" evidence="2">
    <location>
        <begin position="231"/>
        <end position="355"/>
    </location>
</feature>
<comment type="caution">
    <text evidence="3">The sequence shown here is derived from an EMBL/GenBank/DDBJ whole genome shotgun (WGS) entry which is preliminary data.</text>
</comment>
<dbReference type="SMART" id="SM00091">
    <property type="entry name" value="PAS"/>
    <property type="match status" value="2"/>
</dbReference>
<accession>U7VCM2</accession>
<dbReference type="EMBL" id="AXZF01000029">
    <property type="protein sequence ID" value="ERT69275.1"/>
    <property type="molecule type" value="Genomic_DNA"/>
</dbReference>
<dbReference type="CDD" id="cd00130">
    <property type="entry name" value="PAS"/>
    <property type="match status" value="1"/>
</dbReference>
<dbReference type="InterPro" id="IPR035965">
    <property type="entry name" value="PAS-like_dom_sf"/>
</dbReference>
<dbReference type="HOGENOM" id="CLU_780085_0_0_0"/>
<dbReference type="Proteomes" id="UP000017081">
    <property type="component" value="Unassembled WGS sequence"/>
</dbReference>
<reference evidence="3 4" key="1">
    <citation type="submission" date="2013-08" db="EMBL/GenBank/DDBJ databases">
        <authorList>
            <person name="Weinstock G."/>
            <person name="Sodergren E."/>
            <person name="Wylie T."/>
            <person name="Fulton L."/>
            <person name="Fulton R."/>
            <person name="Fronick C."/>
            <person name="O'Laughlin M."/>
            <person name="Godfrey J."/>
            <person name="Miner T."/>
            <person name="Herter B."/>
            <person name="Appelbaum E."/>
            <person name="Cordes M."/>
            <person name="Lek S."/>
            <person name="Wollam A."/>
            <person name="Pepin K.H."/>
            <person name="Palsikar V.B."/>
            <person name="Mitreva M."/>
            <person name="Wilson R.K."/>
        </authorList>
    </citation>
    <scope>NUCLEOTIDE SEQUENCE [LARGE SCALE GENOMIC DNA]</scope>
    <source>
        <strain evidence="3 4">ATCC BAA-474</strain>
    </source>
</reference>
<dbReference type="GO" id="GO:0043709">
    <property type="term" value="P:cell adhesion involved in single-species biofilm formation"/>
    <property type="evidence" value="ECO:0007669"/>
    <property type="project" value="TreeGrafter"/>
</dbReference>
<sequence>MFKNILLDNLTIGILVLDSNLEVKYLNKKMRNILKEQNIDEKRLNLSVKEFSLIENYQVRTYDIEVENEKFVQMEFHEIMEKSEYKLVTMLDTVQDFIFYLDSKGRIEYFNESYANYLGKSYLEIIGKKESEFFPKKMAEKCEINNRKALENGNFYEEEKFQGRWYQTFKSRVDLGNDKYGILGMIKEITDSKKKTLDLKEKVYKDLLTGLYNRNFYEEKINKLLENKKNTIFSMMILDIDKFKEINDNNGHDIGDLVLKKISEILKRNVRKSNDFIIRIGGDELSIIIDGTLEDLEKIYERIQKDLEKENLSNDLKFSVSVGMAERYENESLNSLYKKADIELYKMKDKKQKIK</sequence>
<gene>
    <name evidence="3" type="ORF">HMPREF0202_00784</name>
</gene>
<feature type="domain" description="PAS" evidence="1">
    <location>
        <begin position="83"/>
        <end position="153"/>
    </location>
</feature>
<dbReference type="InterPro" id="IPR029787">
    <property type="entry name" value="Nucleotide_cyclase"/>
</dbReference>
<dbReference type="GO" id="GO:0005886">
    <property type="term" value="C:plasma membrane"/>
    <property type="evidence" value="ECO:0007669"/>
    <property type="project" value="TreeGrafter"/>
</dbReference>
<dbReference type="InterPro" id="IPR043128">
    <property type="entry name" value="Rev_trsase/Diguanyl_cyclase"/>
</dbReference>
<dbReference type="InterPro" id="IPR050469">
    <property type="entry name" value="Diguanylate_Cyclase"/>
</dbReference>
<dbReference type="PATRIC" id="fig|1319815.3.peg.752"/>
<dbReference type="PROSITE" id="PS50112">
    <property type="entry name" value="PAS"/>
    <property type="match status" value="1"/>
</dbReference>
<dbReference type="STRING" id="1319815.HMPREF0202_00784"/>
<dbReference type="CDD" id="cd01949">
    <property type="entry name" value="GGDEF"/>
    <property type="match status" value="1"/>
</dbReference>
<dbReference type="NCBIfam" id="TIGR00254">
    <property type="entry name" value="GGDEF"/>
    <property type="match status" value="1"/>
</dbReference>
<dbReference type="InterPro" id="IPR013656">
    <property type="entry name" value="PAS_4"/>
</dbReference>
<evidence type="ECO:0000313" key="4">
    <source>
        <dbReference type="Proteomes" id="UP000017081"/>
    </source>
</evidence>
<proteinExistence type="predicted"/>
<dbReference type="GO" id="GO:1902201">
    <property type="term" value="P:negative regulation of bacterial-type flagellum-dependent cell motility"/>
    <property type="evidence" value="ECO:0007669"/>
    <property type="project" value="TreeGrafter"/>
</dbReference>
<dbReference type="Pfam" id="PF08448">
    <property type="entry name" value="PAS_4"/>
    <property type="match status" value="1"/>
</dbReference>
<dbReference type="RefSeq" id="WP_023050329.1">
    <property type="nucleotide sequence ID" value="NZ_CP173062.2"/>
</dbReference>
<dbReference type="InterPro" id="IPR000160">
    <property type="entry name" value="GGDEF_dom"/>
</dbReference>
<organism evidence="3 4">
    <name type="scientific">Cetobacterium somerae ATCC BAA-474</name>
    <dbReference type="NCBI Taxonomy" id="1319815"/>
    <lineage>
        <taxon>Bacteria</taxon>
        <taxon>Fusobacteriati</taxon>
        <taxon>Fusobacteriota</taxon>
        <taxon>Fusobacteriia</taxon>
        <taxon>Fusobacteriales</taxon>
        <taxon>Fusobacteriaceae</taxon>
        <taxon>Cetobacterium</taxon>
    </lineage>
</organism>
<dbReference type="AlphaFoldDB" id="U7VCM2"/>
<dbReference type="PANTHER" id="PTHR45138">
    <property type="entry name" value="REGULATORY COMPONENTS OF SENSORY TRANSDUCTION SYSTEM"/>
    <property type="match status" value="1"/>
</dbReference>
<evidence type="ECO:0008006" key="5">
    <source>
        <dbReference type="Google" id="ProtNLM"/>
    </source>
</evidence>
<dbReference type="PROSITE" id="PS50887">
    <property type="entry name" value="GGDEF"/>
    <property type="match status" value="1"/>
</dbReference>
<evidence type="ECO:0000259" key="2">
    <source>
        <dbReference type="PROSITE" id="PS50887"/>
    </source>
</evidence>
<dbReference type="Pfam" id="PF00990">
    <property type="entry name" value="GGDEF"/>
    <property type="match status" value="1"/>
</dbReference>
<dbReference type="PANTHER" id="PTHR45138:SF9">
    <property type="entry name" value="DIGUANYLATE CYCLASE DGCM-RELATED"/>
    <property type="match status" value="1"/>
</dbReference>
<dbReference type="NCBIfam" id="TIGR00229">
    <property type="entry name" value="sensory_box"/>
    <property type="match status" value="1"/>
</dbReference>
<dbReference type="SUPFAM" id="SSF55073">
    <property type="entry name" value="Nucleotide cyclase"/>
    <property type="match status" value="1"/>
</dbReference>
<dbReference type="Gene3D" id="3.30.70.270">
    <property type="match status" value="1"/>
</dbReference>
<dbReference type="SMART" id="SM00267">
    <property type="entry name" value="GGDEF"/>
    <property type="match status" value="1"/>
</dbReference>
<dbReference type="InterPro" id="IPR000014">
    <property type="entry name" value="PAS"/>
</dbReference>
<dbReference type="SUPFAM" id="SSF55785">
    <property type="entry name" value="PYP-like sensor domain (PAS domain)"/>
    <property type="match status" value="1"/>
</dbReference>
<dbReference type="Gene3D" id="3.30.450.20">
    <property type="entry name" value="PAS domain"/>
    <property type="match status" value="2"/>
</dbReference>
<evidence type="ECO:0000313" key="3">
    <source>
        <dbReference type="EMBL" id="ERT69275.1"/>
    </source>
</evidence>
<dbReference type="GO" id="GO:0052621">
    <property type="term" value="F:diguanylate cyclase activity"/>
    <property type="evidence" value="ECO:0007669"/>
    <property type="project" value="TreeGrafter"/>
</dbReference>
<name>U7VCM2_9FUSO</name>
<evidence type="ECO:0000259" key="1">
    <source>
        <dbReference type="PROSITE" id="PS50112"/>
    </source>
</evidence>
<protein>
    <recommendedName>
        <fullName evidence="5">Diguanylate cyclase domain protein</fullName>
    </recommendedName>
</protein>
<dbReference type="eggNOG" id="COG5001">
    <property type="taxonomic scope" value="Bacteria"/>
</dbReference>